<dbReference type="GO" id="GO:0007165">
    <property type="term" value="P:signal transduction"/>
    <property type="evidence" value="ECO:0007669"/>
    <property type="project" value="UniProtKB-KW"/>
</dbReference>
<keyword evidence="4" id="KW-0812">Transmembrane</keyword>
<proteinExistence type="inferred from homology"/>
<dbReference type="PROSITE" id="PS50111">
    <property type="entry name" value="CHEMOTAXIS_TRANSDUC_2"/>
    <property type="match status" value="1"/>
</dbReference>
<dbReference type="GO" id="GO:0006935">
    <property type="term" value="P:chemotaxis"/>
    <property type="evidence" value="ECO:0007669"/>
    <property type="project" value="UniProtKB-KW"/>
</dbReference>
<sequence length="641" mass="68625">MAAAVAYQTYVGFNSTVEERKAKLAQMNDAAITIIQNFHAAEQSGAMSQEEAQAGALRAVMAVRYGADGYFWVNDMNHIMVAHPINEKLVGQDVSGMQDPTGKYFFQEFVDVVQANGSGFVEYYWPKPGFEEAVEKYSHVAGFAPWGWVVGNGVYADDLQALLVQETSVAAGTILFAALLTLASAFFISRSIATPVMELKSVMREVAENNTSTDVPHIDRRDEIGEMAKALVLLRQSVIDRNLLESSKAEQQAQIDAERSDNELTRRRHAEEVQLAIDGIGQALSELADGNLLYRIDTRFSGQLDVLRENFNHSVAKLDDAMRAVGENARGIDAGSREIQSAADDLSRRTEQQAASVEETAAALEEITTTVKDSARRAEEARQLVARTKDGAERSGAIVRDAVHAMEKIENSSVEIANIIGLIDDIAFQTNLLALNAGVEAARAGDAGKGFAVVAQEVRELAQRSASAAREIKTLISSSGDQVKQGVDLVGRTGDALQAIVTEVQEINAHVAAIAESAKEQSIGLGEINSAVNTMDQGTQQNAAMVEQSTAASHNLAREAAELNALLSQFRMGDDAASKLAPSQPTPSRVAKARGPAHVSASTNSRPSPARALGRRLAGAFGGGAATAAAARPSEENWEEF</sequence>
<dbReference type="CDD" id="cd06225">
    <property type="entry name" value="HAMP"/>
    <property type="match status" value="1"/>
</dbReference>
<dbReference type="PANTHER" id="PTHR43531:SF11">
    <property type="entry name" value="METHYL-ACCEPTING CHEMOTAXIS PROTEIN 3"/>
    <property type="match status" value="1"/>
</dbReference>
<dbReference type="Pfam" id="PF00672">
    <property type="entry name" value="HAMP"/>
    <property type="match status" value="1"/>
</dbReference>
<dbReference type="SMART" id="SM00304">
    <property type="entry name" value="HAMP"/>
    <property type="match status" value="2"/>
</dbReference>
<dbReference type="SMART" id="SM01049">
    <property type="entry name" value="Cache_2"/>
    <property type="match status" value="1"/>
</dbReference>
<evidence type="ECO:0000256" key="5">
    <source>
        <dbReference type="ARBA" id="ARBA00022989"/>
    </source>
</evidence>
<dbReference type="InterPro" id="IPR051310">
    <property type="entry name" value="MCP_chemotaxis"/>
</dbReference>
<protein>
    <submittedName>
        <fullName evidence="13">HAMP domain-containing protein</fullName>
    </submittedName>
</protein>
<dbReference type="KEGG" id="abaw:D5400_19160"/>
<evidence type="ECO:0000256" key="10">
    <source>
        <dbReference type="SAM" id="MobiDB-lite"/>
    </source>
</evidence>
<evidence type="ECO:0000256" key="6">
    <source>
        <dbReference type="ARBA" id="ARBA00023136"/>
    </source>
</evidence>
<evidence type="ECO:0000313" key="13">
    <source>
        <dbReference type="EMBL" id="AZN73939.1"/>
    </source>
</evidence>
<gene>
    <name evidence="13" type="ORF">D5400_19160</name>
</gene>
<dbReference type="SMART" id="SM00283">
    <property type="entry name" value="MA"/>
    <property type="match status" value="1"/>
</dbReference>
<dbReference type="Proteomes" id="UP000268192">
    <property type="component" value="Chromosome"/>
</dbReference>
<feature type="region of interest" description="Disordered" evidence="10">
    <location>
        <begin position="622"/>
        <end position="641"/>
    </location>
</feature>
<keyword evidence="14" id="KW-1185">Reference proteome</keyword>
<dbReference type="EMBL" id="CP032509">
    <property type="protein sequence ID" value="AZN73939.1"/>
    <property type="molecule type" value="Genomic_DNA"/>
</dbReference>
<feature type="region of interest" description="Disordered" evidence="10">
    <location>
        <begin position="577"/>
        <end position="617"/>
    </location>
</feature>
<evidence type="ECO:0000259" key="12">
    <source>
        <dbReference type="PROSITE" id="PS50885"/>
    </source>
</evidence>
<dbReference type="SUPFAM" id="SSF158472">
    <property type="entry name" value="HAMP domain-like"/>
    <property type="match status" value="1"/>
</dbReference>
<dbReference type="PRINTS" id="PR00260">
    <property type="entry name" value="CHEMTRNSDUCR"/>
</dbReference>
<dbReference type="InterPro" id="IPR004089">
    <property type="entry name" value="MCPsignal_dom"/>
</dbReference>
<dbReference type="InterPro" id="IPR033480">
    <property type="entry name" value="sCache_2"/>
</dbReference>
<dbReference type="InterPro" id="IPR004090">
    <property type="entry name" value="Chemotax_Me-accpt_rcpt"/>
</dbReference>
<evidence type="ECO:0000313" key="14">
    <source>
        <dbReference type="Proteomes" id="UP000268192"/>
    </source>
</evidence>
<keyword evidence="2" id="KW-1003">Cell membrane</keyword>
<evidence type="ECO:0000256" key="3">
    <source>
        <dbReference type="ARBA" id="ARBA00022500"/>
    </source>
</evidence>
<accession>A0A3S9BAI5</accession>
<evidence type="ECO:0000256" key="7">
    <source>
        <dbReference type="ARBA" id="ARBA00029447"/>
    </source>
</evidence>
<dbReference type="GO" id="GO:0005886">
    <property type="term" value="C:plasma membrane"/>
    <property type="evidence" value="ECO:0007669"/>
    <property type="project" value="UniProtKB-SubCell"/>
</dbReference>
<dbReference type="Pfam" id="PF17200">
    <property type="entry name" value="sCache_2"/>
    <property type="match status" value="1"/>
</dbReference>
<evidence type="ECO:0000259" key="11">
    <source>
        <dbReference type="PROSITE" id="PS50111"/>
    </source>
</evidence>
<comment type="subcellular location">
    <subcellularLocation>
        <location evidence="1">Cell membrane</location>
        <topology evidence="1">Multi-pass membrane protein</topology>
    </subcellularLocation>
</comment>
<organism evidence="13 14">
    <name type="scientific">Georhizobium profundi</name>
    <dbReference type="NCBI Taxonomy" id="2341112"/>
    <lineage>
        <taxon>Bacteria</taxon>
        <taxon>Pseudomonadati</taxon>
        <taxon>Pseudomonadota</taxon>
        <taxon>Alphaproteobacteria</taxon>
        <taxon>Hyphomicrobiales</taxon>
        <taxon>Rhizobiaceae</taxon>
        <taxon>Georhizobium</taxon>
    </lineage>
</organism>
<reference evidence="13 14" key="1">
    <citation type="submission" date="2018-09" db="EMBL/GenBank/DDBJ databases">
        <title>Marinorhizobium profundi gen. nov., sp. nov., isolated from a deep-sea sediment sample from the New Britain Trench and proposal of Marinorhizobiaceae fam. nov. in the order Rhizobiales of the class Alphaproteobacteria.</title>
        <authorList>
            <person name="Cao J."/>
        </authorList>
    </citation>
    <scope>NUCLEOTIDE SEQUENCE [LARGE SCALE GENOMIC DNA]</scope>
    <source>
        <strain evidence="13 14">WS11</strain>
    </source>
</reference>
<dbReference type="PROSITE" id="PS50885">
    <property type="entry name" value="HAMP"/>
    <property type="match status" value="2"/>
</dbReference>
<feature type="coiled-coil region" evidence="9">
    <location>
        <begin position="347"/>
        <end position="384"/>
    </location>
</feature>
<dbReference type="FunFam" id="1.10.287.950:FF:000001">
    <property type="entry name" value="Methyl-accepting chemotaxis sensory transducer"/>
    <property type="match status" value="1"/>
</dbReference>
<dbReference type="CDD" id="cd11386">
    <property type="entry name" value="MCP_signal"/>
    <property type="match status" value="1"/>
</dbReference>
<keyword evidence="8" id="KW-0807">Transducer</keyword>
<dbReference type="SUPFAM" id="SSF58104">
    <property type="entry name" value="Methyl-accepting chemotaxis protein (MCP) signaling domain"/>
    <property type="match status" value="1"/>
</dbReference>
<comment type="similarity">
    <text evidence="7">Belongs to the methyl-accepting chemotaxis (MCP) protein family.</text>
</comment>
<dbReference type="PANTHER" id="PTHR43531">
    <property type="entry name" value="PROTEIN ICFG"/>
    <property type="match status" value="1"/>
</dbReference>
<feature type="domain" description="HAMP" evidence="12">
    <location>
        <begin position="271"/>
        <end position="323"/>
    </location>
</feature>
<evidence type="ECO:0000256" key="4">
    <source>
        <dbReference type="ARBA" id="ARBA00022692"/>
    </source>
</evidence>
<evidence type="ECO:0000256" key="1">
    <source>
        <dbReference type="ARBA" id="ARBA00004651"/>
    </source>
</evidence>
<name>A0A3S9BAI5_9HYPH</name>
<keyword evidence="3" id="KW-0145">Chemotaxis</keyword>
<evidence type="ECO:0000256" key="2">
    <source>
        <dbReference type="ARBA" id="ARBA00022475"/>
    </source>
</evidence>
<dbReference type="AlphaFoldDB" id="A0A3S9BAI5"/>
<keyword evidence="9" id="KW-0175">Coiled coil</keyword>
<dbReference type="Pfam" id="PF00015">
    <property type="entry name" value="MCPsignal"/>
    <property type="match status" value="1"/>
</dbReference>
<dbReference type="Gene3D" id="6.10.340.10">
    <property type="match status" value="1"/>
</dbReference>
<feature type="domain" description="Methyl-accepting transducer" evidence="11">
    <location>
        <begin position="328"/>
        <end position="557"/>
    </location>
</feature>
<feature type="domain" description="HAMP" evidence="12">
    <location>
        <begin position="190"/>
        <end position="243"/>
    </location>
</feature>
<dbReference type="Gene3D" id="3.30.450.20">
    <property type="entry name" value="PAS domain"/>
    <property type="match status" value="1"/>
</dbReference>
<evidence type="ECO:0000256" key="8">
    <source>
        <dbReference type="PROSITE-ProRule" id="PRU00284"/>
    </source>
</evidence>
<keyword evidence="5" id="KW-1133">Transmembrane helix</keyword>
<dbReference type="InterPro" id="IPR003660">
    <property type="entry name" value="HAMP_dom"/>
</dbReference>
<keyword evidence="6" id="KW-0472">Membrane</keyword>
<dbReference type="OrthoDB" id="3378718at2"/>
<evidence type="ECO:0000256" key="9">
    <source>
        <dbReference type="SAM" id="Coils"/>
    </source>
</evidence>
<dbReference type="Gene3D" id="1.10.287.950">
    <property type="entry name" value="Methyl-accepting chemotaxis protein"/>
    <property type="match status" value="1"/>
</dbReference>
<dbReference type="GO" id="GO:0004888">
    <property type="term" value="F:transmembrane signaling receptor activity"/>
    <property type="evidence" value="ECO:0007669"/>
    <property type="project" value="InterPro"/>
</dbReference>